<keyword evidence="3" id="KW-1185">Reference proteome</keyword>
<dbReference type="Proteomes" id="UP001500620">
    <property type="component" value="Unassembled WGS sequence"/>
</dbReference>
<proteinExistence type="predicted"/>
<organism evidence="2 3">
    <name type="scientific">Dactylosporangium darangshiense</name>
    <dbReference type="NCBI Taxonomy" id="579108"/>
    <lineage>
        <taxon>Bacteria</taxon>
        <taxon>Bacillati</taxon>
        <taxon>Actinomycetota</taxon>
        <taxon>Actinomycetes</taxon>
        <taxon>Micromonosporales</taxon>
        <taxon>Micromonosporaceae</taxon>
        <taxon>Dactylosporangium</taxon>
    </lineage>
</organism>
<dbReference type="RefSeq" id="WP_345135483.1">
    <property type="nucleotide sequence ID" value="NZ_BAABAT010000031.1"/>
</dbReference>
<gene>
    <name evidence="2" type="ORF">GCM10022255_079710</name>
</gene>
<sequence length="328" mass="35145">MTTSTAPPGAEDVPPQLNALGAALSGAARLLADNANASRDEALHLVALLSDRLQADGRPFVTALEPVLHRAGGGAALTQRTMLVAAQIADAEGSIAGLRDAYVQFQARHSALLELQAEEERERGRLAEFQRLERLAEHLPQLKAQRAALEQRVGGYRQGVVDEETLLAAAAHAIAEFEPEPARLLGERARLLLAQARSVADGTALAMGEWKAAIAAVEREQEEHNRVEHAIREADERRAALRQAVADRAAALRAYAKADRDLLGALDTAPSGEAEPGLEDARRIAEELLDDVAEKLGRVDAALKTMLDALDAQREGDHQVRRLGEGAA</sequence>
<comment type="caution">
    <text evidence="2">The sequence shown here is derived from an EMBL/GenBank/DDBJ whole genome shotgun (WGS) entry which is preliminary data.</text>
</comment>
<keyword evidence="1" id="KW-0175">Coiled coil</keyword>
<protein>
    <submittedName>
        <fullName evidence="2">Uncharacterized protein</fullName>
    </submittedName>
</protein>
<accession>A0ABP8DLK9</accession>
<reference evidence="3" key="1">
    <citation type="journal article" date="2019" name="Int. J. Syst. Evol. Microbiol.">
        <title>The Global Catalogue of Microorganisms (GCM) 10K type strain sequencing project: providing services to taxonomists for standard genome sequencing and annotation.</title>
        <authorList>
            <consortium name="The Broad Institute Genomics Platform"/>
            <consortium name="The Broad Institute Genome Sequencing Center for Infectious Disease"/>
            <person name="Wu L."/>
            <person name="Ma J."/>
        </authorList>
    </citation>
    <scope>NUCLEOTIDE SEQUENCE [LARGE SCALE GENOMIC DNA]</scope>
    <source>
        <strain evidence="3">JCM 17441</strain>
    </source>
</reference>
<dbReference type="EMBL" id="BAABAT010000031">
    <property type="protein sequence ID" value="GAA4258554.1"/>
    <property type="molecule type" value="Genomic_DNA"/>
</dbReference>
<feature type="coiled-coil region" evidence="1">
    <location>
        <begin position="112"/>
        <end position="152"/>
    </location>
</feature>
<evidence type="ECO:0000313" key="3">
    <source>
        <dbReference type="Proteomes" id="UP001500620"/>
    </source>
</evidence>
<evidence type="ECO:0000256" key="1">
    <source>
        <dbReference type="SAM" id="Coils"/>
    </source>
</evidence>
<name>A0ABP8DLK9_9ACTN</name>
<evidence type="ECO:0000313" key="2">
    <source>
        <dbReference type="EMBL" id="GAA4258554.1"/>
    </source>
</evidence>
<feature type="coiled-coil region" evidence="1">
    <location>
        <begin position="217"/>
        <end position="244"/>
    </location>
</feature>